<name>A0AAD4QC37_9AGAM</name>
<dbReference type="Proteomes" id="UP001201163">
    <property type="component" value="Unassembled WGS sequence"/>
</dbReference>
<keyword evidence="3" id="KW-1185">Reference proteome</keyword>
<reference evidence="2" key="1">
    <citation type="submission" date="2022-01" db="EMBL/GenBank/DDBJ databases">
        <title>Comparative genomics reveals a dynamic genome evolution in the ectomycorrhizal milk-cap (Lactarius) mushrooms.</title>
        <authorList>
            <consortium name="DOE Joint Genome Institute"/>
            <person name="Lebreton A."/>
            <person name="Tang N."/>
            <person name="Kuo A."/>
            <person name="LaButti K."/>
            <person name="Drula E."/>
            <person name="Barry K."/>
            <person name="Clum A."/>
            <person name="Lipzen A."/>
            <person name="Mousain D."/>
            <person name="Ng V."/>
            <person name="Wang R."/>
            <person name="Wang X."/>
            <person name="Dai Y."/>
            <person name="Henrissat B."/>
            <person name="Grigoriev I.V."/>
            <person name="Guerin-Laguette A."/>
            <person name="Yu F."/>
            <person name="Martin F.M."/>
        </authorList>
    </citation>
    <scope>NUCLEOTIDE SEQUENCE</scope>
    <source>
        <strain evidence="2">QP</strain>
    </source>
</reference>
<sequence>MVNKYHLVSQGHKDSSRKSRLKRKVQGVCKVQTHGAILRVKLVTDGFHRRVIYGLSPYIADYPEQVLISCIVTNWCAKYLWKLYGVVGDVEPFTNDFPRADVYELLSPDLLHQIIKGTFKDHLVHWVSMYVRRKHRGAPGKAILDDIDRRIAAAPPFAGLRRFPEGRGFKQWTRDNSKALMKVYLPAIEGYVPNKMLYAIRAFLEFCYIACCNVILESSLTELEDALAQFLEYRTVFQEEGVQDNFSLPRQHAMNHYPDMIRLFGAPNGLCSSITEVKHIKAIKEPWRRSNRNKPLKQILITNQRLDKLTAARINFMQRGMLDRSQLDARLKVMERVREAFNEQRGKQNAEDPADIVNDSTILAHIELAKTSYHKGTVTSVTTYIKQPTFPALVQQFLYYQLLSSGSRPNVDTSDLETLRVRGLPISNKKVSLYTSASSIFFAPSDPCEQIQSTWSWRGGSSRHDVVMVNMGDGGNKDLPMSGYAVARVLLFFSLEHSGDNFPTALVWCACRDEATGMWLVEREYNRHKQLLLGVVHIDTIFRAVHLLPYFGQEPVQKHLSYTDTFDSFANFYVNKFTDHHSFEIL</sequence>
<evidence type="ECO:0000313" key="3">
    <source>
        <dbReference type="Proteomes" id="UP001201163"/>
    </source>
</evidence>
<dbReference type="EMBL" id="JAKELL010000015">
    <property type="protein sequence ID" value="KAH8994189.1"/>
    <property type="molecule type" value="Genomic_DNA"/>
</dbReference>
<organism evidence="2 3">
    <name type="scientific">Lactarius akahatsu</name>
    <dbReference type="NCBI Taxonomy" id="416441"/>
    <lineage>
        <taxon>Eukaryota</taxon>
        <taxon>Fungi</taxon>
        <taxon>Dikarya</taxon>
        <taxon>Basidiomycota</taxon>
        <taxon>Agaricomycotina</taxon>
        <taxon>Agaricomycetes</taxon>
        <taxon>Russulales</taxon>
        <taxon>Russulaceae</taxon>
        <taxon>Lactarius</taxon>
    </lineage>
</organism>
<protein>
    <submittedName>
        <fullName evidence="2">Uncharacterized protein</fullName>
    </submittedName>
</protein>
<feature type="region of interest" description="Disordered" evidence="1">
    <location>
        <begin position="1"/>
        <end position="22"/>
    </location>
</feature>
<dbReference type="Pfam" id="PF18759">
    <property type="entry name" value="Plavaka"/>
    <property type="match status" value="2"/>
</dbReference>
<gene>
    <name evidence="2" type="ORF">EDB92DRAFT_1934362</name>
</gene>
<accession>A0AAD4QC37</accession>
<comment type="caution">
    <text evidence="2">The sequence shown here is derived from an EMBL/GenBank/DDBJ whole genome shotgun (WGS) entry which is preliminary data.</text>
</comment>
<evidence type="ECO:0000256" key="1">
    <source>
        <dbReference type="SAM" id="MobiDB-lite"/>
    </source>
</evidence>
<dbReference type="AlphaFoldDB" id="A0AAD4QC37"/>
<proteinExistence type="predicted"/>
<dbReference type="InterPro" id="IPR041078">
    <property type="entry name" value="Plavaka"/>
</dbReference>
<evidence type="ECO:0000313" key="2">
    <source>
        <dbReference type="EMBL" id="KAH8994189.1"/>
    </source>
</evidence>